<evidence type="ECO:0000313" key="3">
    <source>
        <dbReference type="EMBL" id="KAF4400479.1"/>
    </source>
</evidence>
<dbReference type="GO" id="GO:0004523">
    <property type="term" value="F:RNA-DNA hybrid ribonuclease activity"/>
    <property type="evidence" value="ECO:0007669"/>
    <property type="project" value="InterPro"/>
</dbReference>
<keyword evidence="4" id="KW-1185">Reference proteome</keyword>
<reference evidence="3 4" key="1">
    <citation type="journal article" date="2020" name="bioRxiv">
        <title>Sequence and annotation of 42 cannabis genomes reveals extensive copy number variation in cannabinoid synthesis and pathogen resistance genes.</title>
        <authorList>
            <person name="Mckernan K.J."/>
            <person name="Helbert Y."/>
            <person name="Kane L.T."/>
            <person name="Ebling H."/>
            <person name="Zhang L."/>
            <person name="Liu B."/>
            <person name="Eaton Z."/>
            <person name="Mclaughlin S."/>
            <person name="Kingan S."/>
            <person name="Baybayan P."/>
            <person name="Concepcion G."/>
            <person name="Jordan M."/>
            <person name="Riva A."/>
            <person name="Barbazuk W."/>
            <person name="Harkins T."/>
        </authorList>
    </citation>
    <scope>NUCLEOTIDE SEQUENCE [LARGE SCALE GENOMIC DNA]</scope>
    <source>
        <strain evidence="4">cv. Jamaican Lion 4</strain>
        <tissue evidence="3">Leaf</tissue>
    </source>
</reference>
<dbReference type="InterPro" id="IPR002156">
    <property type="entry name" value="RNaseH_domain"/>
</dbReference>
<dbReference type="Proteomes" id="UP000583929">
    <property type="component" value="Unassembled WGS sequence"/>
</dbReference>
<gene>
    <name evidence="3" type="ORF">G4B88_023272</name>
</gene>
<dbReference type="AlphaFoldDB" id="A0A7J6I048"/>
<dbReference type="EMBL" id="JAATIQ010000017">
    <property type="protein sequence ID" value="KAF4400479.1"/>
    <property type="molecule type" value="Genomic_DNA"/>
</dbReference>
<protein>
    <recommendedName>
        <fullName evidence="5">Reverse transcriptase zinc-binding domain-containing protein</fullName>
    </recommendedName>
</protein>
<dbReference type="Pfam" id="PF13966">
    <property type="entry name" value="zf-RVT"/>
    <property type="match status" value="1"/>
</dbReference>
<evidence type="ECO:0000259" key="1">
    <source>
        <dbReference type="Pfam" id="PF13456"/>
    </source>
</evidence>
<proteinExistence type="predicted"/>
<dbReference type="GO" id="GO:0003676">
    <property type="term" value="F:nucleic acid binding"/>
    <property type="evidence" value="ECO:0007669"/>
    <property type="project" value="InterPro"/>
</dbReference>
<feature type="domain" description="Reverse transcriptase zinc-binding" evidence="2">
    <location>
        <begin position="149"/>
        <end position="235"/>
    </location>
</feature>
<accession>A0A7J6I048</accession>
<name>A0A7J6I048_CANSA</name>
<evidence type="ECO:0000313" key="4">
    <source>
        <dbReference type="Proteomes" id="UP000583929"/>
    </source>
</evidence>
<dbReference type="Pfam" id="PF13456">
    <property type="entry name" value="RVT_3"/>
    <property type="match status" value="1"/>
</dbReference>
<comment type="caution">
    <text evidence="3">The sequence shown here is derived from an EMBL/GenBank/DDBJ whole genome shotgun (WGS) entry which is preliminary data.</text>
</comment>
<organism evidence="3 4">
    <name type="scientific">Cannabis sativa</name>
    <name type="common">Hemp</name>
    <name type="synonym">Marijuana</name>
    <dbReference type="NCBI Taxonomy" id="3483"/>
    <lineage>
        <taxon>Eukaryota</taxon>
        <taxon>Viridiplantae</taxon>
        <taxon>Streptophyta</taxon>
        <taxon>Embryophyta</taxon>
        <taxon>Tracheophyta</taxon>
        <taxon>Spermatophyta</taxon>
        <taxon>Magnoliopsida</taxon>
        <taxon>eudicotyledons</taxon>
        <taxon>Gunneridae</taxon>
        <taxon>Pentapetalae</taxon>
        <taxon>rosids</taxon>
        <taxon>fabids</taxon>
        <taxon>Rosales</taxon>
        <taxon>Cannabaceae</taxon>
        <taxon>Cannabis</taxon>
    </lineage>
</organism>
<evidence type="ECO:0008006" key="5">
    <source>
        <dbReference type="Google" id="ProtNLM"/>
    </source>
</evidence>
<dbReference type="InterPro" id="IPR026960">
    <property type="entry name" value="RVT-Znf"/>
</dbReference>
<sequence length="503" mass="58664">MAKLGWRLVQNSNSLWCKVLARKYCSSQSFWFGTLPWGASFVARGIWKTRDFIKENGVWLIGKNSTAELWHCSWSCSNGVVIGPSDLNLRIESGLFVCDLIGSDSIRWNMSLVECMFKPATVEAISRCSIEDLPENDTLQWKSSPNVMFSLKSAYWDLHGTRFGQDKMYLHLWRSPIHERLKHFLWKCATNCLPFSSKLGSIFGYSCWKCFLCNLDNSDHGAHFFSLCPITKQFWWSSKWNLKIENIPLQSVLYHNLWFFRNDMFHNKSQWRFEEVKKKIDYDFQSHWKCFLTSKPDMPTKDSVLPGKLWAVYWELYVLSNLEITSADLLSDCQLLVNAFKGGTPPHWNVSRLFSKTSSVMFLLSVSLFWIPRSSYVAAHVLARWGLEHVCKGFLSFSEISTVVEKNDRDGGADKDERWMVALILDGWLLVVLRRRLVGGSWQFVVARSWKLWNNGHYLRFTEAIWNKYLNLWRNLHMRILEKLKLSSLDIASTFTNCCCEMV</sequence>
<feature type="domain" description="RNase H type-1" evidence="1">
    <location>
        <begin position="291"/>
        <end position="385"/>
    </location>
</feature>
<evidence type="ECO:0000259" key="2">
    <source>
        <dbReference type="Pfam" id="PF13966"/>
    </source>
</evidence>